<keyword evidence="3" id="KW-1185">Reference proteome</keyword>
<sequence>MEMQERTQPWLFSDGIKNSLTNQHELPPASKHGGPFHLFDKRFEEQVTGRFDAQKDDVYEQPNLGLRPAHSKVGKTGGPDPYNLSGKKHWIEVNKRTNTFPPIQAKGRGAFDADRTGWMRSEPTFVQHQLNSSVTAQRSISPVKKHPAISGPTRERYKKNLATAPLRDLKSTHNFKDWIKRGPSSASCSFKGSITCTDPMRR</sequence>
<dbReference type="Proteomes" id="UP001190700">
    <property type="component" value="Unassembled WGS sequence"/>
</dbReference>
<gene>
    <name evidence="2" type="ORF">CYMTET_19875</name>
</gene>
<evidence type="ECO:0000256" key="1">
    <source>
        <dbReference type="SAM" id="MobiDB-lite"/>
    </source>
</evidence>
<evidence type="ECO:0000313" key="3">
    <source>
        <dbReference type="Proteomes" id="UP001190700"/>
    </source>
</evidence>
<feature type="region of interest" description="Disordered" evidence="1">
    <location>
        <begin position="65"/>
        <end position="85"/>
    </location>
</feature>
<organism evidence="2 3">
    <name type="scientific">Cymbomonas tetramitiformis</name>
    <dbReference type="NCBI Taxonomy" id="36881"/>
    <lineage>
        <taxon>Eukaryota</taxon>
        <taxon>Viridiplantae</taxon>
        <taxon>Chlorophyta</taxon>
        <taxon>Pyramimonadophyceae</taxon>
        <taxon>Pyramimonadales</taxon>
        <taxon>Pyramimonadaceae</taxon>
        <taxon>Cymbomonas</taxon>
    </lineage>
</organism>
<comment type="caution">
    <text evidence="2">The sequence shown here is derived from an EMBL/GenBank/DDBJ whole genome shotgun (WGS) entry which is preliminary data.</text>
</comment>
<dbReference type="AlphaFoldDB" id="A0AAE0G5T4"/>
<evidence type="ECO:0000313" key="2">
    <source>
        <dbReference type="EMBL" id="KAK3271800.1"/>
    </source>
</evidence>
<proteinExistence type="predicted"/>
<name>A0AAE0G5T4_9CHLO</name>
<reference evidence="2 3" key="1">
    <citation type="journal article" date="2015" name="Genome Biol. Evol.">
        <title>Comparative Genomics of a Bacterivorous Green Alga Reveals Evolutionary Causalities and Consequences of Phago-Mixotrophic Mode of Nutrition.</title>
        <authorList>
            <person name="Burns J.A."/>
            <person name="Paasch A."/>
            <person name="Narechania A."/>
            <person name="Kim E."/>
        </authorList>
    </citation>
    <scope>NUCLEOTIDE SEQUENCE [LARGE SCALE GENOMIC DNA]</scope>
    <source>
        <strain evidence="2 3">PLY_AMNH</strain>
    </source>
</reference>
<dbReference type="EMBL" id="LGRX02009360">
    <property type="protein sequence ID" value="KAK3271800.1"/>
    <property type="molecule type" value="Genomic_DNA"/>
</dbReference>
<accession>A0AAE0G5T4</accession>
<protein>
    <submittedName>
        <fullName evidence="2">Uncharacterized protein</fullName>
    </submittedName>
</protein>